<organism evidence="3 4">
    <name type="scientific">Trichinella spiralis</name>
    <name type="common">Trichina worm</name>
    <dbReference type="NCBI Taxonomy" id="6334"/>
    <lineage>
        <taxon>Eukaryota</taxon>
        <taxon>Metazoa</taxon>
        <taxon>Ecdysozoa</taxon>
        <taxon>Nematoda</taxon>
        <taxon>Enoplea</taxon>
        <taxon>Dorylaimia</taxon>
        <taxon>Trichinellida</taxon>
        <taxon>Trichinellidae</taxon>
        <taxon>Trichinella</taxon>
    </lineage>
</organism>
<name>A0A0V1BUS5_TRISP</name>
<dbReference type="AlphaFoldDB" id="A0A0V1BUS5"/>
<dbReference type="InParanoid" id="A0A0V1BUS5"/>
<evidence type="ECO:0000259" key="2">
    <source>
        <dbReference type="Pfam" id="PF03221"/>
    </source>
</evidence>
<feature type="domain" description="HTH CENPB-type" evidence="2">
    <location>
        <begin position="55"/>
        <end position="84"/>
    </location>
</feature>
<dbReference type="OrthoDB" id="5875523at2759"/>
<dbReference type="Pfam" id="PF03221">
    <property type="entry name" value="HTH_Tnp_Tc5"/>
    <property type="match status" value="1"/>
</dbReference>
<dbReference type="GO" id="GO:0003677">
    <property type="term" value="F:DNA binding"/>
    <property type="evidence" value="ECO:0007669"/>
    <property type="project" value="UniProtKB-KW"/>
</dbReference>
<reference evidence="3 4" key="1">
    <citation type="submission" date="2015-01" db="EMBL/GenBank/DDBJ databases">
        <title>Evolution of Trichinella species and genotypes.</title>
        <authorList>
            <person name="Korhonen P.K."/>
            <person name="Edoardo P."/>
            <person name="Giuseppe L.R."/>
            <person name="Gasser R.B."/>
        </authorList>
    </citation>
    <scope>NUCLEOTIDE SEQUENCE [LARGE SCALE GENOMIC DNA]</scope>
    <source>
        <strain evidence="3">ISS3</strain>
    </source>
</reference>
<evidence type="ECO:0000256" key="1">
    <source>
        <dbReference type="ARBA" id="ARBA00023125"/>
    </source>
</evidence>
<accession>A0A0V1BUS5</accession>
<dbReference type="Proteomes" id="UP000054776">
    <property type="component" value="Unassembled WGS sequence"/>
</dbReference>
<sequence>MSTTINKKVLSLEQKLEWRGASRSGKSLSFGVGLSTVAHIYRILRQLTDFVNALGSAMYSWFLQKRALNQPISGTILQEKTLIFSTMLGSSG</sequence>
<keyword evidence="4" id="KW-1185">Reference proteome</keyword>
<keyword evidence="1" id="KW-0238">DNA-binding</keyword>
<evidence type="ECO:0000313" key="4">
    <source>
        <dbReference type="Proteomes" id="UP000054776"/>
    </source>
</evidence>
<dbReference type="EMBL" id="JYDH01000010">
    <property type="protein sequence ID" value="KRY40932.1"/>
    <property type="molecule type" value="Genomic_DNA"/>
</dbReference>
<gene>
    <name evidence="3" type="ORF">T01_5487</name>
</gene>
<dbReference type="Gene3D" id="1.10.10.60">
    <property type="entry name" value="Homeodomain-like"/>
    <property type="match status" value="1"/>
</dbReference>
<evidence type="ECO:0000313" key="3">
    <source>
        <dbReference type="EMBL" id="KRY40932.1"/>
    </source>
</evidence>
<protein>
    <recommendedName>
        <fullName evidence="2">HTH CENPB-type domain-containing protein</fullName>
    </recommendedName>
</protein>
<dbReference type="InterPro" id="IPR006600">
    <property type="entry name" value="HTH_CenpB_DNA-bd_dom"/>
</dbReference>
<proteinExistence type="predicted"/>
<comment type="caution">
    <text evidence="3">The sequence shown here is derived from an EMBL/GenBank/DDBJ whole genome shotgun (WGS) entry which is preliminary data.</text>
</comment>